<evidence type="ECO:0000313" key="2">
    <source>
        <dbReference type="WBParaSite" id="RSKR_0000084300.1"/>
    </source>
</evidence>
<accession>A0AC35TI99</accession>
<name>A0AC35TI99_9BILA</name>
<proteinExistence type="predicted"/>
<evidence type="ECO:0000313" key="1">
    <source>
        <dbReference type="Proteomes" id="UP000095286"/>
    </source>
</evidence>
<organism evidence="1 2">
    <name type="scientific">Rhabditophanes sp. KR3021</name>
    <dbReference type="NCBI Taxonomy" id="114890"/>
    <lineage>
        <taxon>Eukaryota</taxon>
        <taxon>Metazoa</taxon>
        <taxon>Ecdysozoa</taxon>
        <taxon>Nematoda</taxon>
        <taxon>Chromadorea</taxon>
        <taxon>Rhabditida</taxon>
        <taxon>Tylenchina</taxon>
        <taxon>Panagrolaimomorpha</taxon>
        <taxon>Strongyloidoidea</taxon>
        <taxon>Alloionematidae</taxon>
        <taxon>Rhabditophanes</taxon>
    </lineage>
</organism>
<protein>
    <submittedName>
        <fullName evidence="2">ShKT domain-containing protein</fullName>
    </submittedName>
</protein>
<dbReference type="Proteomes" id="UP000095286">
    <property type="component" value="Unplaced"/>
</dbReference>
<reference evidence="2" key="1">
    <citation type="submission" date="2016-11" db="UniProtKB">
        <authorList>
            <consortium name="WormBaseParasite"/>
        </authorList>
    </citation>
    <scope>IDENTIFICATION</scope>
    <source>
        <strain evidence="2">KR3021</strain>
    </source>
</reference>
<sequence length="710" mass="78164">MRLLVVFSLFLLNYIDAAQDCSSAPTPALKILCNQIKKWDSGSRAAPQVTAKMALPPALPGMPPMPMAAELAPIARTAGQCMDLGCLCGFMGGNGSPGSNACSLSNGQTLKKALRKELRMMSNEERQRYHFAVQKLKANGEIGNFARLHSQFATSGSAHSGPAFLPWHREFLKRYEIALRQIDPTVALPYWDSTLESGLPTPADSIIFSDIFFGETNGAGFVVSGPFKGFTTMAGAPNIKRAVGAQGTVFQQTEYNYIMQQTSIGQILSFTAPKQGCSVQIQWNALEYTHGNVHLFVGGDMFETSTAGNDPGTFMTHHAFIDLIWENWRQAKQNRFEREQAYPTNNMQCSSANHFGAAIMQPFAPWTNIDGLNNKYTDNMFAYGSRPTCGPGNPMCGSEFLFCDTSKGTPRCLSKVKPGGNCKGLESNPEVCYNGDCINSKCKASMPQPITTPKPIVLTTRKPTIIRESNCYNENECCQTWSIKGECQKNANWMNLWCSASCKKCAALYPMNVECDDRHSNCVKWSRSGECSKNAAWMTENCRKSCAKCGQTRAQKCGPQTGATKAPVQVKPRPVGTKGGKDQSCKPFGCFDENPCCSMWSFQGLCRANAFMACNCRVSCGFCVPTDYYFGSCNNYHKDCDSWANQGECEKNKDWMLANCKASSACDSCFSDVETRRICMNNGRAIGGFENWEGNEWGQRMARNASSMMK</sequence>
<dbReference type="WBParaSite" id="RSKR_0000084300.1">
    <property type="protein sequence ID" value="RSKR_0000084300.1"/>
    <property type="gene ID" value="RSKR_0000084300"/>
</dbReference>